<name>A0AAD5WV46_9PEZI</name>
<protein>
    <submittedName>
        <fullName evidence="2">Uncharacterized protein</fullName>
    </submittedName>
</protein>
<sequence>MVVGPPPRHRVLRALGKAMGVNALAAAAEDTSDQDEAEAPIGAGQMKLYSYYKPGLQARKYKISVKQSTNIAGLDNGDRKPGGNSPPKPPPTDLNPLDMDSGSATQLEVNQEFEVVYPQFELPPEDFHSIYPEQGFADQPKIAPHIVFSNPNLPWTRFIDDSDTSADEDGNAIPWLALFPFDVNKKEDAASEIGEPPNSELRLTDAELAALRTHLDRPETDPVLQPTPFFSFPMTLGEFHSLHTLDNFIVPRVPDLGVWSRLKEKAPVEAIFVRGKLFKQLFYTKQDEDNQPKMDLRQFAPCAHLRKVNTLNATDAGVNDQGLFSVVHSRRSGPTDIEQGHPPRSQAVHLLSLEGLFINKNDLEPTGGGSQPTEHFSVNPDDNDLVGFVSLRRWSYLCQPPLSVNFIDSMRAVGIQIKLSLTRQATEDNQTADEDEMDEVGLIMKAGKLVTQDGTYSALLDAPPNSYLRCSKSVTAKLEKSVTLPPDLKEAMVSRLKSGYTMCKFNVASGEETAALFRGAFIPSLPVEPKDSWPWQSNNGQDLQILDNKLKLMDITYSSAWELGRTMATSDIQFVSALMRVRTKAYQEQLQKMNLVAANADINLVTKSTFLSRLPTTLENMKDLTNIGSISTVSFKDRWDRTPRQLKTPWDQDVGEAALATHMRREGSARANEEMPINDLLQATSDDFRIIHDWILDRMYLSGIPTHYLIPDPNYLPPESIRFFHIDSNWTDSFIDGAMSCANHTSLVEEDTIRDAIKRQFNLYLRTPIDPDNDINHAPQVPIFGLLFRSAVVSAFKDLIVEADIPTLATGEAPVIEQKRLGKDILLLLFSRRPEEIRKLKFSQPPHQQRFSVADELDNTDATFLFRKLFYSGEENGTDSVSDGPFLSQFENTFKVFREPAEPDSGIYNYETRCLDMRRTRKLFFDGVAGIEDGFELSKYYEARKQQLTSAFVGLQFNDTAKYFEIMMPWDLQPMEYASYQIRVRPEGSDLPKARGKLLSVLNPGAAVTARKAKLDGLGSKPSLSSKPPAITPRQNAPGILPPPTHMGPAVPLTKKPPPKRFGRKEKLMAKLEEKTSSSSLPLHFRSDSPSRRRSLSFISHISSRAAPTRPDKPAFSVVVFHREFRRPLRLPSERHARSWLSMTVDFAADLIFSVRAEKPSTPEEEEQWRKAYVAEVKITIPLGTREDRRDDDVPRNVARSPGWAPRRFGGYRVRMLSNQRWVGTLESLDGGKYQELRLIPRSQRKVEPLLNVKDLSFVLSGIETGWVSDRDGFDDNFDRLPLCYGELRAFYAEPDDPSNRAQGKSIEIEATRKKEAWDDLIAVEQDDITRGG</sequence>
<evidence type="ECO:0000313" key="3">
    <source>
        <dbReference type="Proteomes" id="UP001201980"/>
    </source>
</evidence>
<keyword evidence="3" id="KW-1185">Reference proteome</keyword>
<dbReference type="EMBL" id="JAKWBI020000071">
    <property type="protein sequence ID" value="KAJ2903781.1"/>
    <property type="molecule type" value="Genomic_DNA"/>
</dbReference>
<proteinExistence type="predicted"/>
<accession>A0AAD5WV46</accession>
<evidence type="ECO:0000313" key="2">
    <source>
        <dbReference type="EMBL" id="KAJ2903781.1"/>
    </source>
</evidence>
<organism evidence="2 3">
    <name type="scientific">Zalerion maritima</name>
    <dbReference type="NCBI Taxonomy" id="339359"/>
    <lineage>
        <taxon>Eukaryota</taxon>
        <taxon>Fungi</taxon>
        <taxon>Dikarya</taxon>
        <taxon>Ascomycota</taxon>
        <taxon>Pezizomycotina</taxon>
        <taxon>Sordariomycetes</taxon>
        <taxon>Lulworthiomycetidae</taxon>
        <taxon>Lulworthiales</taxon>
        <taxon>Lulworthiaceae</taxon>
        <taxon>Zalerion</taxon>
    </lineage>
</organism>
<gene>
    <name evidence="2" type="ORF">MKZ38_009347</name>
</gene>
<dbReference type="Proteomes" id="UP001201980">
    <property type="component" value="Unassembled WGS sequence"/>
</dbReference>
<evidence type="ECO:0000256" key="1">
    <source>
        <dbReference type="SAM" id="MobiDB-lite"/>
    </source>
</evidence>
<comment type="caution">
    <text evidence="2">The sequence shown here is derived from an EMBL/GenBank/DDBJ whole genome shotgun (WGS) entry which is preliminary data.</text>
</comment>
<feature type="compositionally biased region" description="Low complexity" evidence="1">
    <location>
        <begin position="1017"/>
        <end position="1029"/>
    </location>
</feature>
<feature type="region of interest" description="Disordered" evidence="1">
    <location>
        <begin position="1017"/>
        <end position="1062"/>
    </location>
</feature>
<feature type="region of interest" description="Disordered" evidence="1">
    <location>
        <begin position="70"/>
        <end position="101"/>
    </location>
</feature>
<feature type="compositionally biased region" description="Pro residues" evidence="1">
    <location>
        <begin position="84"/>
        <end position="93"/>
    </location>
</feature>
<reference evidence="2" key="1">
    <citation type="submission" date="2022-07" db="EMBL/GenBank/DDBJ databases">
        <title>Draft genome sequence of Zalerion maritima ATCC 34329, a (micro)plastics degrading marine fungus.</title>
        <authorList>
            <person name="Paco A."/>
            <person name="Goncalves M.F.M."/>
            <person name="Rocha-Santos T.A.P."/>
            <person name="Alves A."/>
        </authorList>
    </citation>
    <scope>NUCLEOTIDE SEQUENCE</scope>
    <source>
        <strain evidence="2">ATCC 34329</strain>
    </source>
</reference>